<dbReference type="GO" id="GO:0005886">
    <property type="term" value="C:plasma membrane"/>
    <property type="evidence" value="ECO:0007669"/>
    <property type="project" value="UniProtKB-SubCell"/>
</dbReference>
<accession>A0A3A9YD20</accession>
<feature type="transmembrane region" description="Helical" evidence="7">
    <location>
        <begin position="65"/>
        <end position="89"/>
    </location>
</feature>
<dbReference type="RefSeq" id="WP_120685171.1">
    <property type="nucleotide sequence ID" value="NZ_RBAL01000038.1"/>
</dbReference>
<evidence type="ECO:0000256" key="7">
    <source>
        <dbReference type="SAM" id="Phobius"/>
    </source>
</evidence>
<evidence type="ECO:0000256" key="1">
    <source>
        <dbReference type="ARBA" id="ARBA00004651"/>
    </source>
</evidence>
<evidence type="ECO:0000256" key="6">
    <source>
        <dbReference type="ARBA" id="ARBA00023136"/>
    </source>
</evidence>
<reference evidence="9 10" key="1">
    <citation type="journal article" date="2014" name="Int. J. Syst. Evol. Microbiol.">
        <title>Streptomyces hoynatensis sp. nov., isolated from deep marine sediment.</title>
        <authorList>
            <person name="Veyisoglu A."/>
            <person name="Sahin N."/>
        </authorList>
    </citation>
    <scope>NUCLEOTIDE SEQUENCE [LARGE SCALE GENOMIC DNA]</scope>
    <source>
        <strain evidence="9 10">KCTC 29097</strain>
    </source>
</reference>
<feature type="transmembrane region" description="Helical" evidence="7">
    <location>
        <begin position="160"/>
        <end position="183"/>
    </location>
</feature>
<organism evidence="9 10">
    <name type="scientific">Streptomyces hoynatensis</name>
    <dbReference type="NCBI Taxonomy" id="1141874"/>
    <lineage>
        <taxon>Bacteria</taxon>
        <taxon>Bacillati</taxon>
        <taxon>Actinomycetota</taxon>
        <taxon>Actinomycetes</taxon>
        <taxon>Kitasatosporales</taxon>
        <taxon>Streptomycetaceae</taxon>
        <taxon>Streptomyces</taxon>
    </lineage>
</organism>
<keyword evidence="4 7" id="KW-0812">Transmembrane</keyword>
<keyword evidence="5 7" id="KW-1133">Transmembrane helix</keyword>
<dbReference type="Pfam" id="PF09335">
    <property type="entry name" value="VTT_dom"/>
    <property type="match status" value="1"/>
</dbReference>
<keyword evidence="6 7" id="KW-0472">Membrane</keyword>
<evidence type="ECO:0000313" key="10">
    <source>
        <dbReference type="Proteomes" id="UP000272474"/>
    </source>
</evidence>
<proteinExistence type="inferred from homology"/>
<dbReference type="AlphaFoldDB" id="A0A3A9YD20"/>
<evidence type="ECO:0000259" key="8">
    <source>
        <dbReference type="Pfam" id="PF09335"/>
    </source>
</evidence>
<keyword evidence="10" id="KW-1185">Reference proteome</keyword>
<evidence type="ECO:0000256" key="2">
    <source>
        <dbReference type="ARBA" id="ARBA00010792"/>
    </source>
</evidence>
<dbReference type="PANTHER" id="PTHR42709">
    <property type="entry name" value="ALKALINE PHOSPHATASE LIKE PROTEIN"/>
    <property type="match status" value="1"/>
</dbReference>
<keyword evidence="3" id="KW-1003">Cell membrane</keyword>
<evidence type="ECO:0000256" key="5">
    <source>
        <dbReference type="ARBA" id="ARBA00022989"/>
    </source>
</evidence>
<protein>
    <submittedName>
        <fullName evidence="9">DedA family protein</fullName>
    </submittedName>
</protein>
<sequence>MSPAAAGAEAALAATGTVAPEHTQQAIGYPSLFLLILLGALVPIVPTGAVVSSAAAVAFHHSSAAVSSLLVFAVSAFAAFLGDATLFWLGQRGVRSRGGSRWLDRMREQVPQERLARAQERLAGRGATVLLVSRLLPAGRIPVMLACLFARMPMHVYLRANLVAALAWAGVYGLLGLVGGALFPHPWQGVVTAIALTLLIAAVPAGWRRLRRPHGPHPVTG</sequence>
<gene>
    <name evidence="9" type="ORF">D7294_31085</name>
</gene>
<dbReference type="InterPro" id="IPR032816">
    <property type="entry name" value="VTT_dom"/>
</dbReference>
<feature type="transmembrane region" description="Helical" evidence="7">
    <location>
        <begin position="32"/>
        <end position="59"/>
    </location>
</feature>
<dbReference type="OrthoDB" id="5189166at2"/>
<comment type="subcellular location">
    <subcellularLocation>
        <location evidence="1">Cell membrane</location>
        <topology evidence="1">Multi-pass membrane protein</topology>
    </subcellularLocation>
</comment>
<evidence type="ECO:0000313" key="9">
    <source>
        <dbReference type="EMBL" id="RKN35110.1"/>
    </source>
</evidence>
<dbReference type="EMBL" id="RBAL01000038">
    <property type="protein sequence ID" value="RKN35110.1"/>
    <property type="molecule type" value="Genomic_DNA"/>
</dbReference>
<dbReference type="Proteomes" id="UP000272474">
    <property type="component" value="Unassembled WGS sequence"/>
</dbReference>
<feature type="domain" description="VTT" evidence="8">
    <location>
        <begin position="51"/>
        <end position="176"/>
    </location>
</feature>
<comment type="similarity">
    <text evidence="2">Belongs to the DedA family.</text>
</comment>
<dbReference type="InterPro" id="IPR051311">
    <property type="entry name" value="DedA_domain"/>
</dbReference>
<comment type="caution">
    <text evidence="9">The sequence shown here is derived from an EMBL/GenBank/DDBJ whole genome shotgun (WGS) entry which is preliminary data.</text>
</comment>
<name>A0A3A9YD20_9ACTN</name>
<evidence type="ECO:0000256" key="4">
    <source>
        <dbReference type="ARBA" id="ARBA00022692"/>
    </source>
</evidence>
<evidence type="ECO:0000256" key="3">
    <source>
        <dbReference type="ARBA" id="ARBA00022475"/>
    </source>
</evidence>
<dbReference type="PANTHER" id="PTHR42709:SF6">
    <property type="entry name" value="UNDECAPRENYL PHOSPHATE TRANSPORTER A"/>
    <property type="match status" value="1"/>
</dbReference>
<feature type="transmembrane region" description="Helical" evidence="7">
    <location>
        <begin position="189"/>
        <end position="207"/>
    </location>
</feature>